<dbReference type="EMBL" id="PGCI01000162">
    <property type="protein sequence ID" value="PLW36302.1"/>
    <property type="molecule type" value="Genomic_DNA"/>
</dbReference>
<evidence type="ECO:0000313" key="2">
    <source>
        <dbReference type="Proteomes" id="UP000235392"/>
    </source>
</evidence>
<proteinExistence type="predicted"/>
<sequence>MTVRHTCLPCCCTPAWQRGVPNRHTGVHQHGGQVSLTVMLVYTSSASRCDVSTDTGLRDQLNGGQGSLEPLLVAGQLYLPTRLESVDRSTDTGLCHRDQPNGYSPLSWLLGDCIHHQASVRRRVYRHWLGDQPNSGQGSLEPLLVPPTRLVSVDVSMDTGLW</sequence>
<accession>A0A2N5UEY3</accession>
<reference evidence="1 2" key="1">
    <citation type="submission" date="2017-11" db="EMBL/GenBank/DDBJ databases">
        <title>De novo assembly and phasing of dikaryotic genomes from two isolates of Puccinia coronata f. sp. avenae, the causal agent of oat crown rust.</title>
        <authorList>
            <person name="Miller M.E."/>
            <person name="Zhang Y."/>
            <person name="Omidvar V."/>
            <person name="Sperschneider J."/>
            <person name="Schwessinger B."/>
            <person name="Raley C."/>
            <person name="Palmer J.M."/>
            <person name="Garnica D."/>
            <person name="Upadhyaya N."/>
            <person name="Rathjen J."/>
            <person name="Taylor J.M."/>
            <person name="Park R.F."/>
            <person name="Dodds P.N."/>
            <person name="Hirsch C.D."/>
            <person name="Kianian S.F."/>
            <person name="Figueroa M."/>
        </authorList>
    </citation>
    <scope>NUCLEOTIDE SEQUENCE [LARGE SCALE GENOMIC DNA]</scope>
    <source>
        <strain evidence="1">12SD80</strain>
    </source>
</reference>
<organism evidence="1 2">
    <name type="scientific">Puccinia coronata f. sp. avenae</name>
    <dbReference type="NCBI Taxonomy" id="200324"/>
    <lineage>
        <taxon>Eukaryota</taxon>
        <taxon>Fungi</taxon>
        <taxon>Dikarya</taxon>
        <taxon>Basidiomycota</taxon>
        <taxon>Pucciniomycotina</taxon>
        <taxon>Pucciniomycetes</taxon>
        <taxon>Pucciniales</taxon>
        <taxon>Pucciniaceae</taxon>
        <taxon>Puccinia</taxon>
    </lineage>
</organism>
<name>A0A2N5UEY3_9BASI</name>
<gene>
    <name evidence="1" type="ORF">PCASD_15915</name>
</gene>
<comment type="caution">
    <text evidence="1">The sequence shown here is derived from an EMBL/GenBank/DDBJ whole genome shotgun (WGS) entry which is preliminary data.</text>
</comment>
<dbReference type="Proteomes" id="UP000235392">
    <property type="component" value="Unassembled WGS sequence"/>
</dbReference>
<dbReference type="AlphaFoldDB" id="A0A2N5UEY3"/>
<evidence type="ECO:0000313" key="1">
    <source>
        <dbReference type="EMBL" id="PLW36302.1"/>
    </source>
</evidence>
<protein>
    <submittedName>
        <fullName evidence="1">Uncharacterized protein</fullName>
    </submittedName>
</protein>